<reference evidence="9 10" key="1">
    <citation type="submission" date="2017-04" db="EMBL/GenBank/DDBJ databases">
        <authorList>
            <person name="Afonso C.L."/>
            <person name="Miller P.J."/>
            <person name="Scott M.A."/>
            <person name="Spackman E."/>
            <person name="Goraichik I."/>
            <person name="Dimitrov K.M."/>
            <person name="Suarez D.L."/>
            <person name="Swayne D.E."/>
        </authorList>
    </citation>
    <scope>NUCLEOTIDE SEQUENCE [LARGE SCALE GENOMIC DNA]</scope>
    <source>
        <strain evidence="9 10">DSM 11270</strain>
    </source>
</reference>
<dbReference type="InterPro" id="IPR029066">
    <property type="entry name" value="PLP-binding_barrel"/>
</dbReference>
<dbReference type="CDD" id="cd00430">
    <property type="entry name" value="PLPDE_III_AR"/>
    <property type="match status" value="1"/>
</dbReference>
<dbReference type="InterPro" id="IPR000821">
    <property type="entry name" value="Ala_racemase"/>
</dbReference>
<dbReference type="HAMAP" id="MF_01201">
    <property type="entry name" value="Ala_racemase"/>
    <property type="match status" value="1"/>
</dbReference>
<dbReference type="PANTHER" id="PTHR30511:SF0">
    <property type="entry name" value="ALANINE RACEMASE, CATABOLIC-RELATED"/>
    <property type="match status" value="1"/>
</dbReference>
<evidence type="ECO:0000313" key="9">
    <source>
        <dbReference type="EMBL" id="SMB89591.1"/>
    </source>
</evidence>
<evidence type="ECO:0000256" key="1">
    <source>
        <dbReference type="ARBA" id="ARBA00000316"/>
    </source>
</evidence>
<gene>
    <name evidence="9" type="ORF">SAMN00017405_0631</name>
</gene>
<dbReference type="GO" id="GO:0005829">
    <property type="term" value="C:cytosol"/>
    <property type="evidence" value="ECO:0007669"/>
    <property type="project" value="TreeGrafter"/>
</dbReference>
<keyword evidence="4 5" id="KW-0413">Isomerase</keyword>
<dbReference type="InterPro" id="IPR001608">
    <property type="entry name" value="Ala_racemase_N"/>
</dbReference>
<comment type="cofactor">
    <cofactor evidence="2 5 6">
        <name>pyridoxal 5'-phosphate</name>
        <dbReference type="ChEBI" id="CHEBI:597326"/>
    </cofactor>
</comment>
<sequence>MIPMITNRPVWAEIDLEAIKHNVREIRKIVGDKRIIMPIVKANGYGHGDIEVSKACLESGAERVAVATLEEAVHLRNEEIVAPILVLGWTRPEDYHIAIKEQITLTLFDLDEVIVLNDVARGLSQKAIIHLKVDTGMGRLGIVVKNENLKTAANILNLPYLDVEGIYTHFAMADEQDKTYSRMQLKKFLDFTTEIEEMANKKIPIKHAANSAAIVDFAEGHLDLVRPGIIMYGLSPIKDISLDKLNLKPPFTLKATISRVAKFPEGTKISYGGIFTAKREIIVATVPIGYADGYTRALSGKAKVLVKDTVCPVIGRICMDQCMVDVTDIPDVKVGDEVILIGKGINNQITIDEIADMLGSINHEVICMLSPRIPRKYI</sequence>
<organism evidence="9 10">
    <name type="scientific">Desulfonispora thiosulfatigenes DSM 11270</name>
    <dbReference type="NCBI Taxonomy" id="656914"/>
    <lineage>
        <taxon>Bacteria</taxon>
        <taxon>Bacillati</taxon>
        <taxon>Bacillota</taxon>
        <taxon>Clostridia</taxon>
        <taxon>Eubacteriales</taxon>
        <taxon>Peptococcaceae</taxon>
        <taxon>Desulfonispora</taxon>
    </lineage>
</organism>
<feature type="domain" description="Alanine racemase C-terminal" evidence="8">
    <location>
        <begin position="250"/>
        <end position="378"/>
    </location>
</feature>
<dbReference type="FunFam" id="2.40.37.10:FF:000006">
    <property type="entry name" value="Alanine racemase"/>
    <property type="match status" value="1"/>
</dbReference>
<dbReference type="PANTHER" id="PTHR30511">
    <property type="entry name" value="ALANINE RACEMASE"/>
    <property type="match status" value="1"/>
</dbReference>
<name>A0A1W1V960_DESTI</name>
<comment type="similarity">
    <text evidence="5">Belongs to the alanine racemase family.</text>
</comment>
<dbReference type="SUPFAM" id="SSF50621">
    <property type="entry name" value="Alanine racemase C-terminal domain-like"/>
    <property type="match status" value="1"/>
</dbReference>
<dbReference type="GO" id="GO:0030632">
    <property type="term" value="P:D-alanine biosynthetic process"/>
    <property type="evidence" value="ECO:0007669"/>
    <property type="project" value="UniProtKB-UniRule"/>
</dbReference>
<comment type="pathway">
    <text evidence="5">Amino-acid biosynthesis; D-alanine biosynthesis; D-alanine from L-alanine: step 1/1.</text>
</comment>
<evidence type="ECO:0000256" key="3">
    <source>
        <dbReference type="ARBA" id="ARBA00022898"/>
    </source>
</evidence>
<evidence type="ECO:0000256" key="4">
    <source>
        <dbReference type="ARBA" id="ARBA00023235"/>
    </source>
</evidence>
<feature type="binding site" evidence="5 7">
    <location>
        <position position="139"/>
    </location>
    <ligand>
        <name>substrate</name>
    </ligand>
</feature>
<dbReference type="GO" id="GO:0030170">
    <property type="term" value="F:pyridoxal phosphate binding"/>
    <property type="evidence" value="ECO:0007669"/>
    <property type="project" value="UniProtKB-UniRule"/>
</dbReference>
<evidence type="ECO:0000256" key="5">
    <source>
        <dbReference type="HAMAP-Rule" id="MF_01201"/>
    </source>
</evidence>
<feature type="binding site" evidence="5 7">
    <location>
        <position position="319"/>
    </location>
    <ligand>
        <name>substrate</name>
    </ligand>
</feature>
<dbReference type="FunFam" id="3.20.20.10:FF:000002">
    <property type="entry name" value="Alanine racemase"/>
    <property type="match status" value="1"/>
</dbReference>
<dbReference type="GO" id="GO:0009252">
    <property type="term" value="P:peptidoglycan biosynthetic process"/>
    <property type="evidence" value="ECO:0007669"/>
    <property type="project" value="TreeGrafter"/>
</dbReference>
<dbReference type="InterPro" id="IPR009006">
    <property type="entry name" value="Ala_racemase/Decarboxylase_C"/>
</dbReference>
<dbReference type="Proteomes" id="UP000192731">
    <property type="component" value="Unassembled WGS sequence"/>
</dbReference>
<dbReference type="Gene3D" id="2.40.37.10">
    <property type="entry name" value="Lyase, Ornithine Decarboxylase, Chain A, domain 1"/>
    <property type="match status" value="1"/>
</dbReference>
<evidence type="ECO:0000256" key="7">
    <source>
        <dbReference type="PIRSR" id="PIRSR600821-52"/>
    </source>
</evidence>
<dbReference type="PRINTS" id="PR00992">
    <property type="entry name" value="ALARACEMASE"/>
</dbReference>
<dbReference type="GO" id="GO:0008784">
    <property type="term" value="F:alanine racemase activity"/>
    <property type="evidence" value="ECO:0007669"/>
    <property type="project" value="UniProtKB-UniRule"/>
</dbReference>
<keyword evidence="10" id="KW-1185">Reference proteome</keyword>
<dbReference type="SUPFAM" id="SSF51419">
    <property type="entry name" value="PLP-binding barrel"/>
    <property type="match status" value="1"/>
</dbReference>
<dbReference type="InterPro" id="IPR011079">
    <property type="entry name" value="Ala_racemase_C"/>
</dbReference>
<protein>
    <recommendedName>
        <fullName evidence="5">Alanine racemase</fullName>
        <ecNumber evidence="5">5.1.1.1</ecNumber>
    </recommendedName>
</protein>
<dbReference type="STRING" id="656914.SAMN00017405_0631"/>
<dbReference type="NCBIfam" id="TIGR00492">
    <property type="entry name" value="alr"/>
    <property type="match status" value="1"/>
</dbReference>
<dbReference type="AlphaFoldDB" id="A0A1W1V960"/>
<keyword evidence="3 5" id="KW-0663">Pyridoxal phosphate</keyword>
<dbReference type="SMART" id="SM01005">
    <property type="entry name" value="Ala_racemase_C"/>
    <property type="match status" value="1"/>
</dbReference>
<dbReference type="EC" id="5.1.1.1" evidence="5"/>
<feature type="active site" description="Proton acceptor; specific for D-alanine" evidence="5">
    <location>
        <position position="41"/>
    </location>
</feature>
<accession>A0A1W1V960</accession>
<evidence type="ECO:0000256" key="6">
    <source>
        <dbReference type="PIRSR" id="PIRSR600821-50"/>
    </source>
</evidence>
<feature type="modified residue" description="N6-(pyridoxal phosphate)lysine" evidence="5 6">
    <location>
        <position position="41"/>
    </location>
</feature>
<dbReference type="Gene3D" id="3.20.20.10">
    <property type="entry name" value="Alanine racemase"/>
    <property type="match status" value="1"/>
</dbReference>
<dbReference type="EMBL" id="FWWT01000016">
    <property type="protein sequence ID" value="SMB89591.1"/>
    <property type="molecule type" value="Genomic_DNA"/>
</dbReference>
<dbReference type="Pfam" id="PF00842">
    <property type="entry name" value="Ala_racemase_C"/>
    <property type="match status" value="1"/>
</dbReference>
<dbReference type="UniPathway" id="UPA00042">
    <property type="reaction ID" value="UER00497"/>
</dbReference>
<proteinExistence type="inferred from homology"/>
<evidence type="ECO:0000313" key="10">
    <source>
        <dbReference type="Proteomes" id="UP000192731"/>
    </source>
</evidence>
<dbReference type="Pfam" id="PF01168">
    <property type="entry name" value="Ala_racemase_N"/>
    <property type="match status" value="1"/>
</dbReference>
<evidence type="ECO:0000259" key="8">
    <source>
        <dbReference type="SMART" id="SM01005"/>
    </source>
</evidence>
<comment type="function">
    <text evidence="5">Catalyzes the interconversion of L-alanine and D-alanine. May also act on other amino acids.</text>
</comment>
<feature type="active site" description="Proton acceptor; specific for L-alanine" evidence="5">
    <location>
        <position position="271"/>
    </location>
</feature>
<evidence type="ECO:0000256" key="2">
    <source>
        <dbReference type="ARBA" id="ARBA00001933"/>
    </source>
</evidence>
<comment type="catalytic activity">
    <reaction evidence="1 5">
        <text>L-alanine = D-alanine</text>
        <dbReference type="Rhea" id="RHEA:20249"/>
        <dbReference type="ChEBI" id="CHEBI:57416"/>
        <dbReference type="ChEBI" id="CHEBI:57972"/>
        <dbReference type="EC" id="5.1.1.1"/>
    </reaction>
</comment>